<evidence type="ECO:0000313" key="2">
    <source>
        <dbReference type="Proteomes" id="UP000011713"/>
    </source>
</evidence>
<dbReference type="AlphaFoldDB" id="M4B9P7"/>
<dbReference type="InParanoid" id="M4B9P7"/>
<name>M4B9P7_HYAAE</name>
<reference evidence="1" key="2">
    <citation type="submission" date="2015-06" db="UniProtKB">
        <authorList>
            <consortium name="EnsemblProtists"/>
        </authorList>
    </citation>
    <scope>IDENTIFICATION</scope>
    <source>
        <strain evidence="1">Emoy2</strain>
    </source>
</reference>
<dbReference type="EnsemblProtists" id="HpaT803007">
    <property type="protein sequence ID" value="HpaP803007"/>
    <property type="gene ID" value="HpaG803007"/>
</dbReference>
<dbReference type="EMBL" id="JH598031">
    <property type="status" value="NOT_ANNOTATED_CDS"/>
    <property type="molecule type" value="Genomic_DNA"/>
</dbReference>
<reference evidence="2" key="1">
    <citation type="journal article" date="2010" name="Science">
        <title>Signatures of adaptation to obligate biotrophy in the Hyaloperonospora arabidopsidis genome.</title>
        <authorList>
            <person name="Baxter L."/>
            <person name="Tripathy S."/>
            <person name="Ishaque N."/>
            <person name="Boot N."/>
            <person name="Cabral A."/>
            <person name="Kemen E."/>
            <person name="Thines M."/>
            <person name="Ah-Fong A."/>
            <person name="Anderson R."/>
            <person name="Badejoko W."/>
            <person name="Bittner-Eddy P."/>
            <person name="Boore J.L."/>
            <person name="Chibucos M.C."/>
            <person name="Coates M."/>
            <person name="Dehal P."/>
            <person name="Delehaunty K."/>
            <person name="Dong S."/>
            <person name="Downton P."/>
            <person name="Dumas B."/>
            <person name="Fabro G."/>
            <person name="Fronick C."/>
            <person name="Fuerstenberg S.I."/>
            <person name="Fulton L."/>
            <person name="Gaulin E."/>
            <person name="Govers F."/>
            <person name="Hughes L."/>
            <person name="Humphray S."/>
            <person name="Jiang R.H."/>
            <person name="Judelson H."/>
            <person name="Kamoun S."/>
            <person name="Kyung K."/>
            <person name="Meijer H."/>
            <person name="Minx P."/>
            <person name="Morris P."/>
            <person name="Nelson J."/>
            <person name="Phuntumart V."/>
            <person name="Qutob D."/>
            <person name="Rehmany A."/>
            <person name="Rougon-Cardoso A."/>
            <person name="Ryden P."/>
            <person name="Torto-Alalibo T."/>
            <person name="Studholme D."/>
            <person name="Wang Y."/>
            <person name="Win J."/>
            <person name="Wood J."/>
            <person name="Clifton S.W."/>
            <person name="Rogers J."/>
            <person name="Van den Ackerveken G."/>
            <person name="Jones J.D."/>
            <person name="McDowell J.M."/>
            <person name="Beynon J."/>
            <person name="Tyler B.M."/>
        </authorList>
    </citation>
    <scope>NUCLEOTIDE SEQUENCE [LARGE SCALE GENOMIC DNA]</scope>
    <source>
        <strain evidence="2">Emoy2</strain>
    </source>
</reference>
<dbReference type="Proteomes" id="UP000011713">
    <property type="component" value="Unassembled WGS sequence"/>
</dbReference>
<sequence>MTVGRRAMDTTWDNEDAMGMGPVETVDMLDQHMRRADWTHAICNLTRSSCTAGRSHGVWSKRMKLTLNIFHFSTFYYLCTSATTNTVFKQVMSSTKCVMAQP</sequence>
<keyword evidence="2" id="KW-1185">Reference proteome</keyword>
<proteinExistence type="predicted"/>
<accession>M4B9P7</accession>
<organism evidence="1 2">
    <name type="scientific">Hyaloperonospora arabidopsidis (strain Emoy2)</name>
    <name type="common">Downy mildew agent</name>
    <name type="synonym">Peronospora arabidopsidis</name>
    <dbReference type="NCBI Taxonomy" id="559515"/>
    <lineage>
        <taxon>Eukaryota</taxon>
        <taxon>Sar</taxon>
        <taxon>Stramenopiles</taxon>
        <taxon>Oomycota</taxon>
        <taxon>Peronosporomycetes</taxon>
        <taxon>Peronosporales</taxon>
        <taxon>Peronosporaceae</taxon>
        <taxon>Hyaloperonospora</taxon>
    </lineage>
</organism>
<protein>
    <submittedName>
        <fullName evidence="1">Uncharacterized protein</fullName>
    </submittedName>
</protein>
<evidence type="ECO:0000313" key="1">
    <source>
        <dbReference type="EnsemblProtists" id="HpaP803007"/>
    </source>
</evidence>
<dbReference type="HOGENOM" id="CLU_179643_0_0_1"/>
<dbReference type="VEuPathDB" id="FungiDB:HpaG803007"/>